<dbReference type="GeneID" id="111114045"/>
<evidence type="ECO:0000313" key="3">
    <source>
        <dbReference type="RefSeq" id="XP_022308042.1"/>
    </source>
</evidence>
<evidence type="ECO:0000256" key="1">
    <source>
        <dbReference type="SAM" id="Phobius"/>
    </source>
</evidence>
<dbReference type="KEGG" id="cvn:111114045"/>
<evidence type="ECO:0000313" key="2">
    <source>
        <dbReference type="Proteomes" id="UP000694844"/>
    </source>
</evidence>
<organism evidence="2 3">
    <name type="scientific">Crassostrea virginica</name>
    <name type="common">Eastern oyster</name>
    <dbReference type="NCBI Taxonomy" id="6565"/>
    <lineage>
        <taxon>Eukaryota</taxon>
        <taxon>Metazoa</taxon>
        <taxon>Spiralia</taxon>
        <taxon>Lophotrochozoa</taxon>
        <taxon>Mollusca</taxon>
        <taxon>Bivalvia</taxon>
        <taxon>Autobranchia</taxon>
        <taxon>Pteriomorphia</taxon>
        <taxon>Ostreida</taxon>
        <taxon>Ostreoidea</taxon>
        <taxon>Ostreidae</taxon>
        <taxon>Crassostrea</taxon>
    </lineage>
</organism>
<keyword evidence="1" id="KW-0472">Membrane</keyword>
<name>A0A8B8BXD2_CRAVI</name>
<proteinExistence type="predicted"/>
<dbReference type="OrthoDB" id="6160251at2759"/>
<dbReference type="Gene3D" id="2.170.300.10">
    <property type="entry name" value="Tie2 ligand-binding domain superfamily"/>
    <property type="match status" value="1"/>
</dbReference>
<dbReference type="Proteomes" id="UP000694844">
    <property type="component" value="Chromosome 9"/>
</dbReference>
<reference evidence="3" key="1">
    <citation type="submission" date="2025-08" db="UniProtKB">
        <authorList>
            <consortium name="RefSeq"/>
        </authorList>
    </citation>
    <scope>IDENTIFICATION</scope>
    <source>
        <tissue evidence="3">Whole sample</tissue>
    </source>
</reference>
<dbReference type="RefSeq" id="XP_022308042.1">
    <property type="nucleotide sequence ID" value="XM_022452334.1"/>
</dbReference>
<sequence length="271" mass="30357">MVICKPGYFGRSCNSPCPLGNYGFQCGGFCSPKCSNEECDHVHGCPEKPDTTTPTTILGNSTKSCCSSRNKTLHVPSMIDTSFISDKPTKKRTLQTSFQFQFTTRKYKEQSEKDRTNLTSDATTTIKFKETYILIGLGAIISVFLFIIIIQQCKKSRSLKKKTFTGHTCDENVLQAESSFQDNRGTYSAVSEEYKANRSYQSINVEYIEINEDLEMHESNALSVFDAKERPPSITRSASLLCQPSNEVFIEQMSEESLLSANTSDPYLIPV</sequence>
<dbReference type="AlphaFoldDB" id="A0A8B8BXD2"/>
<feature type="transmembrane region" description="Helical" evidence="1">
    <location>
        <begin position="132"/>
        <end position="150"/>
    </location>
</feature>
<protein>
    <submittedName>
        <fullName evidence="3">Uncharacterized protein LOC111114045</fullName>
    </submittedName>
</protein>
<keyword evidence="2" id="KW-1185">Reference proteome</keyword>
<gene>
    <name evidence="3" type="primary">LOC111114045</name>
</gene>
<keyword evidence="1" id="KW-1133">Transmembrane helix</keyword>
<keyword evidence="1" id="KW-0812">Transmembrane</keyword>
<accession>A0A8B8BXD2</accession>